<reference evidence="6 7" key="2">
    <citation type="journal article" date="2011" name="Mol. Biol. Evol.">
        <title>Unity in variety--the pan-genome of the Chlamydiae.</title>
        <authorList>
            <person name="Collingro A."/>
            <person name="Tischler P."/>
            <person name="Weinmaier T."/>
            <person name="Penz T."/>
            <person name="Heinz E."/>
            <person name="Brunham R.C."/>
            <person name="Read T.D."/>
            <person name="Bavoil P.M."/>
            <person name="Sachse K."/>
            <person name="Kahane S."/>
            <person name="Friedman M.G."/>
            <person name="Rattei T."/>
            <person name="Myers G.S."/>
            <person name="Horn M."/>
        </authorList>
    </citation>
    <scope>NUCLEOTIDE SEQUENCE [LARGE SCALE GENOMIC DNA]</scope>
    <source>
        <strain evidence="7">ATCC VR-1471 / Z</strain>
    </source>
</reference>
<keyword evidence="2" id="KW-0175">Coiled coil</keyword>
<organism evidence="6 7">
    <name type="scientific">Simkania negevensis (strain ATCC VR-1471 / DSM 27360 / Z)</name>
    <dbReference type="NCBI Taxonomy" id="331113"/>
    <lineage>
        <taxon>Bacteria</taxon>
        <taxon>Pseudomonadati</taxon>
        <taxon>Chlamydiota</taxon>
        <taxon>Chlamydiia</taxon>
        <taxon>Parachlamydiales</taxon>
        <taxon>Simkaniaceae</taxon>
        <taxon>Simkania</taxon>
    </lineage>
</organism>
<dbReference type="Gene3D" id="2.40.50.100">
    <property type="match status" value="1"/>
</dbReference>
<dbReference type="PANTHER" id="PTHR30386">
    <property type="entry name" value="MEMBRANE FUSION SUBUNIT OF EMRAB-TOLC MULTIDRUG EFFLUX PUMP"/>
    <property type="match status" value="1"/>
</dbReference>
<dbReference type="InterPro" id="IPR050739">
    <property type="entry name" value="MFP"/>
</dbReference>
<proteinExistence type="predicted"/>
<evidence type="ECO:0000259" key="5">
    <source>
        <dbReference type="Pfam" id="PF25963"/>
    </source>
</evidence>
<evidence type="ECO:0000313" key="7">
    <source>
        <dbReference type="Proteomes" id="UP000000496"/>
    </source>
</evidence>
<dbReference type="Gene3D" id="2.40.30.170">
    <property type="match status" value="1"/>
</dbReference>
<dbReference type="GO" id="GO:0019898">
    <property type="term" value="C:extrinsic component of membrane"/>
    <property type="evidence" value="ECO:0007669"/>
    <property type="project" value="InterPro"/>
</dbReference>
<gene>
    <name evidence="6" type="primary">emrA</name>
    <name evidence="6" type="ordered locus">SNE_A10520</name>
</gene>
<keyword evidence="3" id="KW-0472">Membrane</keyword>
<dbReference type="RefSeq" id="WP_013943396.1">
    <property type="nucleotide sequence ID" value="NC_015713.1"/>
</dbReference>
<accession>F8L827</accession>
<reference key="1">
    <citation type="journal article" date="2011" name="Mol. Biol. Evol.">
        <title>Unity in variety -- the pan-genome of the Chlamydiae.</title>
        <authorList>
            <person name="Collingro A."/>
            <person name="Tischler P."/>
            <person name="Weinmaier T."/>
            <person name="Penz T."/>
            <person name="Heinz E."/>
            <person name="Brunham R.C."/>
            <person name="Read T.D."/>
            <person name="Bavoil P.M."/>
            <person name="Sachse K."/>
            <person name="Kahane S."/>
            <person name="Friedman M.G."/>
            <person name="Rattei T."/>
            <person name="Myers G.S.A."/>
            <person name="Horn M."/>
        </authorList>
    </citation>
    <scope>NUCLEOTIDE SEQUENCE</scope>
    <source>
        <strain>Z</strain>
    </source>
</reference>
<dbReference type="InterPro" id="IPR030190">
    <property type="entry name" value="MacA_alpha-hairpin_sf"/>
</dbReference>
<dbReference type="SUPFAM" id="SSF111369">
    <property type="entry name" value="HlyD-like secretion proteins"/>
    <property type="match status" value="2"/>
</dbReference>
<dbReference type="InterPro" id="IPR058634">
    <property type="entry name" value="AaeA-lik-b-barrel"/>
</dbReference>
<dbReference type="Pfam" id="PF25885">
    <property type="entry name" value="HH_EMRA"/>
    <property type="match status" value="1"/>
</dbReference>
<feature type="coiled-coil region" evidence="2">
    <location>
        <begin position="105"/>
        <end position="139"/>
    </location>
</feature>
<dbReference type="Proteomes" id="UP000000496">
    <property type="component" value="Chromosome gsn.131"/>
</dbReference>
<keyword evidence="3" id="KW-0812">Transmembrane</keyword>
<dbReference type="KEGG" id="sng:SNE_A10520"/>
<sequence length="391" mass="43982">MSEESIPLPKEELGVKRRLVMKWTGVTILFAGLVVLALWLFYYRFIEYTDDAYVSGNLVELTPQVAGIIASINVDNTDYVEEGQVLIELDKTDYIFALEKSCNELAETVREVVQMFLKVEELEAQLQVKEAELMKAEQDYENRVNLVNIGAVSTEEFEHVEAALKSARASAKETYHTLQAAYAQVQGTTVRTHPLVRKGAQQVKDDWVSLRRCEIVSPVNGYVSQRVAQLGEWVNLAEPLLAIVPLDELWVDANFKETQLSDFRIGQDVKLRADLYGWRVTYQGKVIGINPGTGNTFSILPPQNATGNWIKIVQRVPVRISLDSKQLERNPLWLGLSMDVTVDIKDTSGDRLSEYRVAKPIYRTSIYSQQELGADALIEQIISSNIGSHGT</sequence>
<dbReference type="EMBL" id="FR872582">
    <property type="protein sequence ID" value="CCB88929.1"/>
    <property type="molecule type" value="Genomic_DNA"/>
</dbReference>
<dbReference type="OrthoDB" id="9811754at2"/>
<feature type="domain" description="Multidrug export protein EmrA/FarA alpha-helical hairpin" evidence="4">
    <location>
        <begin position="92"/>
        <end position="212"/>
    </location>
</feature>
<keyword evidence="3" id="KW-1133">Transmembrane helix</keyword>
<dbReference type="GO" id="GO:1990961">
    <property type="term" value="P:xenobiotic detoxification by transmembrane export across the plasma membrane"/>
    <property type="evidence" value="ECO:0007669"/>
    <property type="project" value="InterPro"/>
</dbReference>
<name>F8L827_SIMNZ</name>
<evidence type="ECO:0000256" key="1">
    <source>
        <dbReference type="ARBA" id="ARBA00004196"/>
    </source>
</evidence>
<keyword evidence="7" id="KW-1185">Reference proteome</keyword>
<evidence type="ECO:0000259" key="4">
    <source>
        <dbReference type="Pfam" id="PF25885"/>
    </source>
</evidence>
<evidence type="ECO:0000256" key="3">
    <source>
        <dbReference type="SAM" id="Phobius"/>
    </source>
</evidence>
<dbReference type="Pfam" id="PF25963">
    <property type="entry name" value="Beta-barrel_AAEA"/>
    <property type="match status" value="1"/>
</dbReference>
<dbReference type="STRING" id="331113.SNE_A10520"/>
<dbReference type="PANTHER" id="PTHR30386:SF19">
    <property type="entry name" value="MULTIDRUG EXPORT PROTEIN EMRA-RELATED"/>
    <property type="match status" value="1"/>
</dbReference>
<dbReference type="InterPro" id="IPR058633">
    <property type="entry name" value="EmrA/FarA_HH"/>
</dbReference>
<dbReference type="GO" id="GO:1990195">
    <property type="term" value="C:macrolide transmembrane transporter complex"/>
    <property type="evidence" value="ECO:0007669"/>
    <property type="project" value="InterPro"/>
</dbReference>
<feature type="domain" description="p-hydroxybenzoic acid efflux pump subunit AaeA-like beta-barrel" evidence="5">
    <location>
        <begin position="250"/>
        <end position="335"/>
    </location>
</feature>
<protein>
    <submittedName>
        <fullName evidence="6">Multidrug resistance protein A</fullName>
    </submittedName>
</protein>
<dbReference type="AlphaFoldDB" id="F8L827"/>
<dbReference type="GO" id="GO:0030313">
    <property type="term" value="C:cell envelope"/>
    <property type="evidence" value="ECO:0007669"/>
    <property type="project" value="UniProtKB-SubCell"/>
</dbReference>
<dbReference type="HOGENOM" id="CLU_018816_15_0_0"/>
<evidence type="ECO:0000313" key="6">
    <source>
        <dbReference type="EMBL" id="CCB88929.1"/>
    </source>
</evidence>
<dbReference type="Gene3D" id="6.10.140.1990">
    <property type="match status" value="1"/>
</dbReference>
<evidence type="ECO:0000256" key="2">
    <source>
        <dbReference type="SAM" id="Coils"/>
    </source>
</evidence>
<comment type="subcellular location">
    <subcellularLocation>
        <location evidence="1">Cell envelope</location>
    </subcellularLocation>
</comment>
<feature type="transmembrane region" description="Helical" evidence="3">
    <location>
        <begin position="20"/>
        <end position="42"/>
    </location>
</feature>
<dbReference type="eggNOG" id="COG1566">
    <property type="taxonomic scope" value="Bacteria"/>
</dbReference>